<feature type="binding site" evidence="2">
    <location>
        <position position="205"/>
    </location>
    <ligand>
        <name>Zn(2+)</name>
        <dbReference type="ChEBI" id="CHEBI:29105"/>
        <label>2</label>
    </ligand>
</feature>
<feature type="binding site" evidence="2">
    <location>
        <position position="502"/>
    </location>
    <ligand>
        <name>Zn(2+)</name>
        <dbReference type="ChEBI" id="CHEBI:29105"/>
        <label>2</label>
    </ligand>
</feature>
<dbReference type="PANTHER" id="PTHR11596">
    <property type="entry name" value="ALKALINE PHOSPHATASE"/>
    <property type="match status" value="1"/>
</dbReference>
<keyword evidence="6" id="KW-1185">Reference proteome</keyword>
<feature type="binding site" evidence="2">
    <location>
        <position position="464"/>
    </location>
    <ligand>
        <name>Zn(2+)</name>
        <dbReference type="ChEBI" id="CHEBI:29105"/>
        <label>2</label>
    </ligand>
</feature>
<feature type="compositionally biased region" description="Polar residues" evidence="4">
    <location>
        <begin position="596"/>
        <end position="605"/>
    </location>
</feature>
<comment type="cofactor">
    <cofactor evidence="2">
        <name>Zn(2+)</name>
        <dbReference type="ChEBI" id="CHEBI:29105"/>
    </cofactor>
    <text evidence="2">Binds 2 Zn(2+) ions.</text>
</comment>
<dbReference type="Proteomes" id="UP000662939">
    <property type="component" value="Chromosome"/>
</dbReference>
<comment type="cofactor">
    <cofactor evidence="2">
        <name>Mg(2+)</name>
        <dbReference type="ChEBI" id="CHEBI:18420"/>
    </cofactor>
    <text evidence="2">Binds 1 Mg(2+) ion.</text>
</comment>
<dbReference type="CDD" id="cd16012">
    <property type="entry name" value="ALP"/>
    <property type="match status" value="1"/>
</dbReference>
<dbReference type="GO" id="GO:0004035">
    <property type="term" value="F:alkaline phosphatase activity"/>
    <property type="evidence" value="ECO:0007669"/>
    <property type="project" value="TreeGrafter"/>
</dbReference>
<dbReference type="InterPro" id="IPR006311">
    <property type="entry name" value="TAT_signal"/>
</dbReference>
<organism evidence="5 6">
    <name type="scientific">Natronoglycomyces albus</name>
    <dbReference type="NCBI Taxonomy" id="2811108"/>
    <lineage>
        <taxon>Bacteria</taxon>
        <taxon>Bacillati</taxon>
        <taxon>Actinomycetota</taxon>
        <taxon>Actinomycetes</taxon>
        <taxon>Glycomycetales</taxon>
        <taxon>Glycomycetaceae</taxon>
        <taxon>Natronoglycomyces</taxon>
    </lineage>
</organism>
<dbReference type="SMART" id="SM00098">
    <property type="entry name" value="alkPPc"/>
    <property type="match status" value="1"/>
</dbReference>
<dbReference type="GO" id="GO:0046872">
    <property type="term" value="F:metal ion binding"/>
    <property type="evidence" value="ECO:0007669"/>
    <property type="project" value="UniProtKB-KW"/>
</dbReference>
<evidence type="ECO:0000256" key="1">
    <source>
        <dbReference type="PIRSR" id="PIRSR601952-1"/>
    </source>
</evidence>
<dbReference type="KEGG" id="nav:JQS30_04230"/>
<dbReference type="RefSeq" id="WP_213172144.1">
    <property type="nucleotide sequence ID" value="NZ_CP070496.1"/>
</dbReference>
<accession>A0A895XRI2</accession>
<gene>
    <name evidence="5" type="ORF">JQS30_04230</name>
</gene>
<protein>
    <submittedName>
        <fullName evidence="5">Alkaline phosphatase</fullName>
    </submittedName>
</protein>
<sequence length="652" mass="70514">MSDENRTGTHRRTLLKASTATAAASAVFVGSGSYAAAQPRDNASEVAHHATTKPRGRGDFRSQEAHANTGRTKPQPRRPQRGRNGSGDIGVTILPIDLATFRAGSLFDLRVEVRGVNPINARVELDIAGPDLAPAAVLSSSPERSAGASDEMIIEYRNLTYPSPGEYTVKVRVTHRGQTLEESVVHTVHGAGAGGAKNVIFFLGDGMGQAPITAARILSKGISEGKYHGLLHMDQMEYRGFVGTSGADALATDSANSMSAYMCGHKSSVNAMGVYESSEEDPNAHPRVETMAELLKRTRGMSVGVVTTSEIQDATPAAVWAHTRRRSEYLEIMDQALNETQAPDVIMGGGMASLLPQSQEGSRREDDRDLRIEFEDLGYAYASTRSELADVIATGPDKVLATFHPGNLNVYLDREHSVDEKVLGEWTDQPNLKEMTEAALEVLQRNENGFFLMVEGASIDKMSHPMDGPRAIYDTIEFDQALGVAKEWAQGRDDTLIIVTADHNHSMSIVGTHDANDGGERDANGVYGNASFPTYADTNGDGFPDDPQPEVSLFYGWSNHPDHTDDFQHNGRFKQPALLDEDGVAVPNPERDPDSPLQQGNLPLNQTNCVHTVDDVPLFASGPGSARFNSFLDNTEVFHLMIDALGIDATDT</sequence>
<comment type="similarity">
    <text evidence="3">Belongs to the alkaline phosphatase family.</text>
</comment>
<feature type="binding site" evidence="2">
    <location>
        <position position="460"/>
    </location>
    <ligand>
        <name>Zn(2+)</name>
        <dbReference type="ChEBI" id="CHEBI:29105"/>
        <label>2</label>
    </ligand>
</feature>
<dbReference type="InterPro" id="IPR001952">
    <property type="entry name" value="Alkaline_phosphatase"/>
</dbReference>
<dbReference type="PRINTS" id="PR00113">
    <property type="entry name" value="ALKPHPHTASE"/>
</dbReference>
<name>A0A895XRI2_9ACTN</name>
<evidence type="ECO:0000256" key="2">
    <source>
        <dbReference type="PIRSR" id="PIRSR601952-2"/>
    </source>
</evidence>
<feature type="binding site" evidence="2">
    <location>
        <position position="455"/>
    </location>
    <ligand>
        <name>Mg(2+)</name>
        <dbReference type="ChEBI" id="CHEBI:18420"/>
    </ligand>
</feature>
<dbReference type="PANTHER" id="PTHR11596:SF72">
    <property type="entry name" value="ALKALINE PHOSPHATASE"/>
    <property type="match status" value="1"/>
</dbReference>
<keyword evidence="2" id="KW-0862">Zinc</keyword>
<dbReference type="Pfam" id="PF00245">
    <property type="entry name" value="Alk_phosphatase"/>
    <property type="match status" value="1"/>
</dbReference>
<reference evidence="5" key="1">
    <citation type="submission" date="2021-02" db="EMBL/GenBank/DDBJ databases">
        <title>Natronoglycomyces albus gen. nov., sp. nov, a haloalkaliphilic actinobacterium from a soda solonchak soil.</title>
        <authorList>
            <person name="Sorokin D.Y."/>
            <person name="Khijniak T.V."/>
            <person name="Zakharycheva A.P."/>
            <person name="Boueva O.V."/>
            <person name="Ariskina E.V."/>
            <person name="Hahnke R.L."/>
            <person name="Bunk B."/>
            <person name="Sproer C."/>
            <person name="Schumann P."/>
            <person name="Evtushenko L.I."/>
            <person name="Kublanov I.V."/>
        </authorList>
    </citation>
    <scope>NUCLEOTIDE SEQUENCE</scope>
    <source>
        <strain evidence="5">DSM 106290</strain>
    </source>
</reference>
<evidence type="ECO:0000256" key="4">
    <source>
        <dbReference type="SAM" id="MobiDB-lite"/>
    </source>
</evidence>
<proteinExistence type="inferred from homology"/>
<feature type="region of interest" description="Disordered" evidence="4">
    <location>
        <begin position="33"/>
        <end position="89"/>
    </location>
</feature>
<feature type="binding site" evidence="2">
    <location>
        <position position="205"/>
    </location>
    <ligand>
        <name>Mg(2+)</name>
        <dbReference type="ChEBI" id="CHEBI:18420"/>
    </ligand>
</feature>
<feature type="binding site" evidence="2">
    <location>
        <position position="503"/>
    </location>
    <ligand>
        <name>Zn(2+)</name>
        <dbReference type="ChEBI" id="CHEBI:29105"/>
        <label>2</label>
    </ligand>
</feature>
<keyword evidence="2" id="KW-0460">Magnesium</keyword>
<dbReference type="SUPFAM" id="SSF53649">
    <property type="entry name" value="Alkaline phosphatase-like"/>
    <property type="match status" value="1"/>
</dbReference>
<dbReference type="PROSITE" id="PS51318">
    <property type="entry name" value="TAT"/>
    <property type="match status" value="1"/>
</dbReference>
<feature type="binding site" evidence="2">
    <location>
        <position position="611"/>
    </location>
    <ligand>
        <name>Zn(2+)</name>
        <dbReference type="ChEBI" id="CHEBI:29105"/>
        <label>2</label>
    </ligand>
</feature>
<evidence type="ECO:0000313" key="5">
    <source>
        <dbReference type="EMBL" id="QSB06133.1"/>
    </source>
</evidence>
<dbReference type="InterPro" id="IPR017850">
    <property type="entry name" value="Alkaline_phosphatase_core_sf"/>
</dbReference>
<keyword evidence="2" id="KW-0479">Metal-binding</keyword>
<dbReference type="EMBL" id="CP070496">
    <property type="protein sequence ID" value="QSB06133.1"/>
    <property type="molecule type" value="Genomic_DNA"/>
</dbReference>
<dbReference type="Gene3D" id="3.40.720.10">
    <property type="entry name" value="Alkaline Phosphatase, subunit A"/>
    <property type="match status" value="1"/>
</dbReference>
<evidence type="ECO:0000313" key="6">
    <source>
        <dbReference type="Proteomes" id="UP000662939"/>
    </source>
</evidence>
<feature type="binding site" evidence="2">
    <location>
        <position position="313"/>
    </location>
    <ligand>
        <name>Mg(2+)</name>
        <dbReference type="ChEBI" id="CHEBI:18420"/>
    </ligand>
</feature>
<feature type="active site" description="Phosphoserine intermediate" evidence="1">
    <location>
        <position position="254"/>
    </location>
</feature>
<dbReference type="AlphaFoldDB" id="A0A895XRI2"/>
<feature type="binding site" evidence="2">
    <location>
        <position position="315"/>
    </location>
    <ligand>
        <name>Mg(2+)</name>
        <dbReference type="ChEBI" id="CHEBI:18420"/>
    </ligand>
</feature>
<feature type="region of interest" description="Disordered" evidence="4">
    <location>
        <begin position="583"/>
        <end position="605"/>
    </location>
</feature>
<evidence type="ECO:0000256" key="3">
    <source>
        <dbReference type="RuleBase" id="RU003946"/>
    </source>
</evidence>